<name>A0A1M4UC15_9CLOT</name>
<comment type="function">
    <text evidence="2">Hydrolyzes RNA 2',3'-cyclic phosphodiester to an RNA 2'-phosphomonoester.</text>
</comment>
<comment type="similarity">
    <text evidence="2">Belongs to the 2H phosphoesterase superfamily. ThpR family.</text>
</comment>
<evidence type="ECO:0000256" key="1">
    <source>
        <dbReference type="ARBA" id="ARBA00022801"/>
    </source>
</evidence>
<feature type="active site" description="Proton donor" evidence="2">
    <location>
        <position position="40"/>
    </location>
</feature>
<accession>A0A1M4UC15</accession>
<dbReference type="HAMAP" id="MF_01940">
    <property type="entry name" value="RNA_CPDase"/>
    <property type="match status" value="1"/>
</dbReference>
<dbReference type="EC" id="3.1.4.58" evidence="2"/>
<dbReference type="EMBL" id="FQVG01000007">
    <property type="protein sequence ID" value="SHE54158.1"/>
    <property type="molecule type" value="Genomic_DNA"/>
</dbReference>
<dbReference type="InterPro" id="IPR014051">
    <property type="entry name" value="Phosphoesterase_HXTX"/>
</dbReference>
<keyword evidence="4" id="KW-0436">Ligase</keyword>
<keyword evidence="5" id="KW-1185">Reference proteome</keyword>
<reference evidence="5" key="1">
    <citation type="submission" date="2016-11" db="EMBL/GenBank/DDBJ databases">
        <authorList>
            <person name="Varghese N."/>
            <person name="Submissions S."/>
        </authorList>
    </citation>
    <scope>NUCLEOTIDE SEQUENCE [LARGE SCALE GENOMIC DNA]</scope>
    <source>
        <strain evidence="5">DSM 10124</strain>
    </source>
</reference>
<dbReference type="AlphaFoldDB" id="A0A1M4UC15"/>
<dbReference type="PANTHER" id="PTHR35561:SF1">
    <property type="entry name" value="RNA 2',3'-CYCLIC PHOSPHODIESTERASE"/>
    <property type="match status" value="1"/>
</dbReference>
<feature type="short sequence motif" description="HXTX 1" evidence="2">
    <location>
        <begin position="40"/>
        <end position="43"/>
    </location>
</feature>
<feature type="domain" description="Phosphoesterase HXTX" evidence="3">
    <location>
        <begin position="99"/>
        <end position="168"/>
    </location>
</feature>
<feature type="short sequence motif" description="HXTX 2" evidence="2">
    <location>
        <begin position="126"/>
        <end position="129"/>
    </location>
</feature>
<dbReference type="InterPro" id="IPR009097">
    <property type="entry name" value="Cyclic_Pdiesterase"/>
</dbReference>
<organism evidence="4 5">
    <name type="scientific">Caloramator proteoclasticus DSM 10124</name>
    <dbReference type="NCBI Taxonomy" id="1121262"/>
    <lineage>
        <taxon>Bacteria</taxon>
        <taxon>Bacillati</taxon>
        <taxon>Bacillota</taxon>
        <taxon>Clostridia</taxon>
        <taxon>Eubacteriales</taxon>
        <taxon>Clostridiaceae</taxon>
        <taxon>Caloramator</taxon>
    </lineage>
</organism>
<dbReference type="PANTHER" id="PTHR35561">
    <property type="entry name" value="RNA 2',3'-CYCLIC PHOSPHODIESTERASE"/>
    <property type="match status" value="1"/>
</dbReference>
<keyword evidence="1 2" id="KW-0378">Hydrolase</keyword>
<evidence type="ECO:0000313" key="4">
    <source>
        <dbReference type="EMBL" id="SHE54158.1"/>
    </source>
</evidence>
<evidence type="ECO:0000256" key="2">
    <source>
        <dbReference type="HAMAP-Rule" id="MF_01940"/>
    </source>
</evidence>
<dbReference type="GO" id="GO:0016874">
    <property type="term" value="F:ligase activity"/>
    <property type="evidence" value="ECO:0007669"/>
    <property type="project" value="UniProtKB-KW"/>
</dbReference>
<evidence type="ECO:0000259" key="3">
    <source>
        <dbReference type="Pfam" id="PF02834"/>
    </source>
</evidence>
<dbReference type="Proteomes" id="UP000184423">
    <property type="component" value="Unassembled WGS sequence"/>
</dbReference>
<feature type="domain" description="Phosphoesterase HXTX" evidence="3">
    <location>
        <begin position="11"/>
        <end position="87"/>
    </location>
</feature>
<evidence type="ECO:0000313" key="5">
    <source>
        <dbReference type="Proteomes" id="UP000184423"/>
    </source>
</evidence>
<dbReference type="GO" id="GO:0004113">
    <property type="term" value="F:2',3'-cyclic-nucleotide 3'-phosphodiesterase activity"/>
    <property type="evidence" value="ECO:0007669"/>
    <property type="project" value="InterPro"/>
</dbReference>
<dbReference type="Gene3D" id="3.90.1140.10">
    <property type="entry name" value="Cyclic phosphodiesterase"/>
    <property type="match status" value="1"/>
</dbReference>
<dbReference type="Pfam" id="PF02834">
    <property type="entry name" value="LigT_PEase"/>
    <property type="match status" value="2"/>
</dbReference>
<protein>
    <recommendedName>
        <fullName evidence="2">RNA 2',3'-cyclic phosphodiesterase</fullName>
        <shortName evidence="2">RNA 2',3'-CPDase</shortName>
        <ecNumber evidence="2">3.1.4.58</ecNumber>
    </recommendedName>
</protein>
<dbReference type="SUPFAM" id="SSF55144">
    <property type="entry name" value="LigT-like"/>
    <property type="match status" value="1"/>
</dbReference>
<sequence>MRTFITFEFNRDTKEKIAELQNKIRSESIKGRFKYIDNFHLTIKFLGEVEENKIELIYQDLLRKIKGKEKINIYLKGLGCFGRGDVIKTIYLKCHGDLDKIKDIYNEVDKITSNYGFKVENRFTPHVTIAQEVILKSKFEDLQKKFEEYLIDNIVFDRVTIMKSEQRDGKRIYTPIYEIHLK</sequence>
<dbReference type="InterPro" id="IPR004175">
    <property type="entry name" value="RNA_CPDase"/>
</dbReference>
<comment type="catalytic activity">
    <reaction evidence="2">
        <text>a 3'-end 2',3'-cyclophospho-ribonucleotide-RNA + H2O = a 3'-end 2'-phospho-ribonucleotide-RNA + H(+)</text>
        <dbReference type="Rhea" id="RHEA:11828"/>
        <dbReference type="Rhea" id="RHEA-COMP:10464"/>
        <dbReference type="Rhea" id="RHEA-COMP:17353"/>
        <dbReference type="ChEBI" id="CHEBI:15377"/>
        <dbReference type="ChEBI" id="CHEBI:15378"/>
        <dbReference type="ChEBI" id="CHEBI:83064"/>
        <dbReference type="ChEBI" id="CHEBI:173113"/>
        <dbReference type="EC" id="3.1.4.58"/>
    </reaction>
</comment>
<feature type="active site" description="Proton acceptor" evidence="2">
    <location>
        <position position="126"/>
    </location>
</feature>
<dbReference type="GO" id="GO:0008664">
    <property type="term" value="F:RNA 2',3'-cyclic 3'-phosphodiesterase activity"/>
    <property type="evidence" value="ECO:0007669"/>
    <property type="project" value="UniProtKB-EC"/>
</dbReference>
<gene>
    <name evidence="4" type="ORF">SAMN02746091_00608</name>
</gene>
<proteinExistence type="inferred from homology"/>
<dbReference type="NCBIfam" id="TIGR02258">
    <property type="entry name" value="2_5_ligase"/>
    <property type="match status" value="1"/>
</dbReference>
<dbReference type="RefSeq" id="WP_073247892.1">
    <property type="nucleotide sequence ID" value="NZ_FQVG01000007.1"/>
</dbReference>